<evidence type="ECO:0000313" key="4">
    <source>
        <dbReference type="Proteomes" id="UP000708208"/>
    </source>
</evidence>
<protein>
    <recommendedName>
        <fullName evidence="5">Enoyl-CoA hydratase domain-containing protein 3, mitochondrial</fullName>
    </recommendedName>
</protein>
<sequence>MRNLGAGSLRMGCLLWRKGCWMGVRGFASDSGLVTVEQRNGLRRILLNDSKSRNSLSTRMMDDLINAIEDGRSSLDLRCIAIGATPGPVFSAGHNLKELTSDCGTEAQKAVFSKCEELMKSVKKSEVPVFAFVNGLAAAAGCQLVAACDFAIATETSKFSTPGANFGIFCTTPGVDVARVVNRSIAAYMVLTGLPLSAQQALNAGLIVRVVPEDQLDAAVDEIYTSIKNKSRSVLKLGKEYFYKQIQLPYDQALRQGGQVMVENLSFEDSQEGLRSFKEKRKPTWSHDSTKLASCD</sequence>
<organism evidence="3 4">
    <name type="scientific">Allacma fusca</name>
    <dbReference type="NCBI Taxonomy" id="39272"/>
    <lineage>
        <taxon>Eukaryota</taxon>
        <taxon>Metazoa</taxon>
        <taxon>Ecdysozoa</taxon>
        <taxon>Arthropoda</taxon>
        <taxon>Hexapoda</taxon>
        <taxon>Collembola</taxon>
        <taxon>Symphypleona</taxon>
        <taxon>Sminthuridae</taxon>
        <taxon>Allacma</taxon>
    </lineage>
</organism>
<dbReference type="InterPro" id="IPR001753">
    <property type="entry name" value="Enoyl-CoA_hydra/iso"/>
</dbReference>
<dbReference type="InterPro" id="IPR052377">
    <property type="entry name" value="Mitochondrial_ECH-domain"/>
</dbReference>
<accession>A0A8J2KFX5</accession>
<dbReference type="OrthoDB" id="2139957at2759"/>
<dbReference type="CDD" id="cd06558">
    <property type="entry name" value="crotonase-like"/>
    <property type="match status" value="1"/>
</dbReference>
<name>A0A8J2KFX5_9HEXA</name>
<dbReference type="Pfam" id="PF00378">
    <property type="entry name" value="ECH_1"/>
    <property type="match status" value="1"/>
</dbReference>
<evidence type="ECO:0000313" key="3">
    <source>
        <dbReference type="EMBL" id="CAG7815782.1"/>
    </source>
</evidence>
<dbReference type="AlphaFoldDB" id="A0A8J2KFX5"/>
<dbReference type="PANTHER" id="PTHR43602">
    <property type="match status" value="1"/>
</dbReference>
<dbReference type="GO" id="GO:0016836">
    <property type="term" value="F:hydro-lyase activity"/>
    <property type="evidence" value="ECO:0007669"/>
    <property type="project" value="TreeGrafter"/>
</dbReference>
<dbReference type="PANTHER" id="PTHR43602:SF1">
    <property type="entry name" value="ENOYL-COA HYDRATASE DOMAIN-CONTAINING PROTEIN 3, MITOCHONDRIAL"/>
    <property type="match status" value="1"/>
</dbReference>
<evidence type="ECO:0000256" key="1">
    <source>
        <dbReference type="ARBA" id="ARBA00022832"/>
    </source>
</evidence>
<proteinExistence type="predicted"/>
<gene>
    <name evidence="3" type="ORF">AFUS01_LOCUS26436</name>
</gene>
<dbReference type="EMBL" id="CAJVCH010352368">
    <property type="protein sequence ID" value="CAG7815782.1"/>
    <property type="molecule type" value="Genomic_DNA"/>
</dbReference>
<dbReference type="Proteomes" id="UP000708208">
    <property type="component" value="Unassembled WGS sequence"/>
</dbReference>
<comment type="caution">
    <text evidence="3">The sequence shown here is derived from an EMBL/GenBank/DDBJ whole genome shotgun (WGS) entry which is preliminary data.</text>
</comment>
<keyword evidence="1" id="KW-0276">Fatty acid metabolism</keyword>
<keyword evidence="2" id="KW-0443">Lipid metabolism</keyword>
<reference evidence="3" key="1">
    <citation type="submission" date="2021-06" db="EMBL/GenBank/DDBJ databases">
        <authorList>
            <person name="Hodson N. C."/>
            <person name="Mongue J. A."/>
            <person name="Jaron S. K."/>
        </authorList>
    </citation>
    <scope>NUCLEOTIDE SEQUENCE</scope>
</reference>
<dbReference type="GO" id="GO:0005739">
    <property type="term" value="C:mitochondrion"/>
    <property type="evidence" value="ECO:0007669"/>
    <property type="project" value="TreeGrafter"/>
</dbReference>
<evidence type="ECO:0000256" key="2">
    <source>
        <dbReference type="ARBA" id="ARBA00023098"/>
    </source>
</evidence>
<keyword evidence="4" id="KW-1185">Reference proteome</keyword>
<evidence type="ECO:0008006" key="5">
    <source>
        <dbReference type="Google" id="ProtNLM"/>
    </source>
</evidence>
<dbReference type="GO" id="GO:0006631">
    <property type="term" value="P:fatty acid metabolic process"/>
    <property type="evidence" value="ECO:0007669"/>
    <property type="project" value="UniProtKB-KW"/>
</dbReference>